<dbReference type="EMBL" id="AFRQ01000027">
    <property type="protein sequence ID" value="EGP47928.1"/>
    <property type="molecule type" value="Genomic_DNA"/>
</dbReference>
<dbReference type="Gene3D" id="1.10.101.10">
    <property type="entry name" value="PGBD-like superfamily/PGBD"/>
    <property type="match status" value="1"/>
</dbReference>
<dbReference type="RefSeq" id="WP_006390741.1">
    <property type="nucleotide sequence ID" value="NZ_GL982453.1"/>
</dbReference>
<dbReference type="InterPro" id="IPR024408">
    <property type="entry name" value="Muramidase"/>
</dbReference>
<evidence type="ECO:0000259" key="1">
    <source>
        <dbReference type="Pfam" id="PF01471"/>
    </source>
</evidence>
<dbReference type="InterPro" id="IPR036365">
    <property type="entry name" value="PGBD-like_sf"/>
</dbReference>
<evidence type="ECO:0000313" key="4">
    <source>
        <dbReference type="Proteomes" id="UP000004853"/>
    </source>
</evidence>
<proteinExistence type="predicted"/>
<dbReference type="Pfam" id="PF11860">
    <property type="entry name" value="Muramidase"/>
    <property type="match status" value="1"/>
</dbReference>
<dbReference type="AlphaFoldDB" id="F7SVJ7"/>
<sequence>MSEILRKGAIGQAVADLQSDLQRAGYKVERTAIYDDATRGAVAALQRATGLVVDGVYGPKSRAALAHYDVTRFLREPDLIAAAERLGVSLACIKAVNEVESNGRGFLPDGRPAILFERHVFHERLREHGIDPAPHTARLPAIVNPKRGGYAGGAAEYVRLATAIQICRPAALEAASWGAFQIMGYHWRRLGFESVEAFVAAQQESEGAQLAAFVGFIETDPGLHKALAGRKWAAFARGYNGPAYAENLYDVKLERAYTRFSEEDAGQEA</sequence>
<dbReference type="OrthoDB" id="1523598at2"/>
<comment type="caution">
    <text evidence="3">The sequence shown here is derived from an EMBL/GenBank/DDBJ whole genome shotgun (WGS) entry which is preliminary data.</text>
</comment>
<dbReference type="Pfam" id="PF01471">
    <property type="entry name" value="PG_binding_1"/>
    <property type="match status" value="1"/>
</dbReference>
<name>F7SVJ7_9BURK</name>
<dbReference type="PATRIC" id="fig|1003200.3.peg.664"/>
<dbReference type="InterPro" id="IPR002477">
    <property type="entry name" value="Peptidoglycan-bd-like"/>
</dbReference>
<dbReference type="InterPro" id="IPR036366">
    <property type="entry name" value="PGBDSf"/>
</dbReference>
<dbReference type="SUPFAM" id="SSF47090">
    <property type="entry name" value="PGBD-like"/>
    <property type="match status" value="1"/>
</dbReference>
<dbReference type="HOGENOM" id="CLU_057859_1_0_4"/>
<evidence type="ECO:0000259" key="2">
    <source>
        <dbReference type="Pfam" id="PF11860"/>
    </source>
</evidence>
<feature type="domain" description="Peptidoglycan binding-like" evidence="1">
    <location>
        <begin position="11"/>
        <end position="65"/>
    </location>
</feature>
<feature type="domain" description="N-acetylmuramidase" evidence="2">
    <location>
        <begin position="90"/>
        <end position="260"/>
    </location>
</feature>
<reference evidence="3 4" key="1">
    <citation type="submission" date="2011-06" db="EMBL/GenBank/DDBJ databases">
        <authorList>
            <person name="Bador J."/>
            <person name="Amoureux L."/>
            <person name="Neuwirth C."/>
        </authorList>
    </citation>
    <scope>NUCLEOTIDE SEQUENCE [LARGE SCALE GENOMIC DNA]</scope>
    <source>
        <strain evidence="3 4">AXX-A</strain>
    </source>
</reference>
<dbReference type="eggNOG" id="COG3409">
    <property type="taxonomic scope" value="Bacteria"/>
</dbReference>
<protein>
    <submittedName>
        <fullName evidence="3">Peptidoglycan-binding domain 1 protein</fullName>
    </submittedName>
</protein>
<gene>
    <name evidence="3" type="ORF">AXXA_03459</name>
</gene>
<accession>F7SVJ7</accession>
<organism evidence="3 4">
    <name type="scientific">Achromobacter insuavis AXX-A</name>
    <dbReference type="NCBI Taxonomy" id="1003200"/>
    <lineage>
        <taxon>Bacteria</taxon>
        <taxon>Pseudomonadati</taxon>
        <taxon>Pseudomonadota</taxon>
        <taxon>Betaproteobacteria</taxon>
        <taxon>Burkholderiales</taxon>
        <taxon>Alcaligenaceae</taxon>
        <taxon>Achromobacter</taxon>
    </lineage>
</organism>
<evidence type="ECO:0000313" key="3">
    <source>
        <dbReference type="EMBL" id="EGP47928.1"/>
    </source>
</evidence>
<dbReference type="Proteomes" id="UP000004853">
    <property type="component" value="Unassembled WGS sequence"/>
</dbReference>